<sequence>MIKLSHPLPLLASFALVVAACGGAPEPAPQVPVEPAQPAPETPVAPTGATPGPEASEQADGAASAVSVVVPIEARSNSKLSGTATFTEAEGGVKVAIQVSGAPPGKIAVHVHEKGDCSAPDATSAGAHYNPENHPHGLPNGGERHLGDLGNIEVKADGTGTHEIVANGANLKEGAPNSFIGRAIIVHEKQDDGSQPAGNAGGRIGCGVIAQVK</sequence>
<dbReference type="InterPro" id="IPR036423">
    <property type="entry name" value="SOD-like_Cu/Zn_dom_sf"/>
</dbReference>
<feature type="compositionally biased region" description="Low complexity" evidence="3">
    <location>
        <begin position="44"/>
        <end position="55"/>
    </location>
</feature>
<dbReference type="RefSeq" id="WP_242515615.1">
    <property type="nucleotide sequence ID" value="NZ_CP012670.1"/>
</dbReference>
<comment type="cofactor">
    <cofactor evidence="2">
        <name>Cu cation</name>
        <dbReference type="ChEBI" id="CHEBI:23378"/>
    </cofactor>
    <text evidence="2">Binds 1 copper ion per subunit.</text>
</comment>
<dbReference type="Pfam" id="PF00080">
    <property type="entry name" value="Sod_Cu"/>
    <property type="match status" value="1"/>
</dbReference>
<dbReference type="Proteomes" id="UP000295781">
    <property type="component" value="Chromosome"/>
</dbReference>
<comment type="similarity">
    <text evidence="1 2">Belongs to the Cu-Zn superoxide dismutase family.</text>
</comment>
<feature type="domain" description="Superoxide dismutase copper/zinc binding" evidence="5">
    <location>
        <begin position="81"/>
        <end position="209"/>
    </location>
</feature>
<comment type="function">
    <text evidence="2">Destroys radicals which are normally produced within the cells and which are toxic to biological systems.</text>
</comment>
<name>A0A4P2QCU7_SORCE</name>
<reference evidence="6 7" key="1">
    <citation type="submission" date="2015-09" db="EMBL/GenBank/DDBJ databases">
        <title>Sorangium comparison.</title>
        <authorList>
            <person name="Zaburannyi N."/>
            <person name="Bunk B."/>
            <person name="Overmann J."/>
            <person name="Mueller R."/>
        </authorList>
    </citation>
    <scope>NUCLEOTIDE SEQUENCE [LARGE SCALE GENOMIC DNA]</scope>
    <source>
        <strain evidence="6 7">So ceGT47</strain>
    </source>
</reference>
<evidence type="ECO:0000259" key="5">
    <source>
        <dbReference type="Pfam" id="PF00080"/>
    </source>
</evidence>
<protein>
    <recommendedName>
        <fullName evidence="2">Superoxide dismutase [Cu-Zn]</fullName>
        <ecNumber evidence="2">1.15.1.1</ecNumber>
    </recommendedName>
</protein>
<evidence type="ECO:0000256" key="1">
    <source>
        <dbReference type="ARBA" id="ARBA00010457"/>
    </source>
</evidence>
<evidence type="ECO:0000256" key="2">
    <source>
        <dbReference type="RuleBase" id="RU000393"/>
    </source>
</evidence>
<dbReference type="SUPFAM" id="SSF49329">
    <property type="entry name" value="Cu,Zn superoxide dismutase-like"/>
    <property type="match status" value="1"/>
</dbReference>
<dbReference type="InterPro" id="IPR024134">
    <property type="entry name" value="SOD_Cu/Zn_/chaperone"/>
</dbReference>
<dbReference type="GO" id="GO:0004784">
    <property type="term" value="F:superoxide dismutase activity"/>
    <property type="evidence" value="ECO:0007669"/>
    <property type="project" value="UniProtKB-EC"/>
</dbReference>
<feature type="compositionally biased region" description="Pro residues" evidence="3">
    <location>
        <begin position="27"/>
        <end position="43"/>
    </location>
</feature>
<evidence type="ECO:0000256" key="4">
    <source>
        <dbReference type="SAM" id="SignalP"/>
    </source>
</evidence>
<gene>
    <name evidence="6" type="primary">sodA</name>
    <name evidence="6" type="ORF">SOCEGT47_078140</name>
</gene>
<dbReference type="CDD" id="cd00305">
    <property type="entry name" value="Cu-Zn_Superoxide_Dismutase"/>
    <property type="match status" value="1"/>
</dbReference>
<accession>A0A4P2QCU7</accession>
<comment type="cofactor">
    <cofactor evidence="2">
        <name>Zn(2+)</name>
        <dbReference type="ChEBI" id="CHEBI:29105"/>
    </cofactor>
    <text evidence="2">Binds 1 zinc ion per subunit.</text>
</comment>
<feature type="region of interest" description="Disordered" evidence="3">
    <location>
        <begin position="117"/>
        <end position="143"/>
    </location>
</feature>
<keyword evidence="2 6" id="KW-0560">Oxidoreductase</keyword>
<feature type="signal peptide" evidence="4">
    <location>
        <begin position="1"/>
        <end position="19"/>
    </location>
</feature>
<dbReference type="PROSITE" id="PS51257">
    <property type="entry name" value="PROKAR_LIPOPROTEIN"/>
    <property type="match status" value="1"/>
</dbReference>
<comment type="catalytic activity">
    <reaction evidence="2">
        <text>2 superoxide + 2 H(+) = H2O2 + O2</text>
        <dbReference type="Rhea" id="RHEA:20696"/>
        <dbReference type="ChEBI" id="CHEBI:15378"/>
        <dbReference type="ChEBI" id="CHEBI:15379"/>
        <dbReference type="ChEBI" id="CHEBI:16240"/>
        <dbReference type="ChEBI" id="CHEBI:18421"/>
        <dbReference type="EC" id="1.15.1.1"/>
    </reaction>
</comment>
<organism evidence="6 7">
    <name type="scientific">Sorangium cellulosum</name>
    <name type="common">Polyangium cellulosum</name>
    <dbReference type="NCBI Taxonomy" id="56"/>
    <lineage>
        <taxon>Bacteria</taxon>
        <taxon>Pseudomonadati</taxon>
        <taxon>Myxococcota</taxon>
        <taxon>Polyangia</taxon>
        <taxon>Polyangiales</taxon>
        <taxon>Polyangiaceae</taxon>
        <taxon>Sorangium</taxon>
    </lineage>
</organism>
<dbReference type="PANTHER" id="PTHR10003">
    <property type="entry name" value="SUPEROXIDE DISMUTASE CU-ZN -RELATED"/>
    <property type="match status" value="1"/>
</dbReference>
<dbReference type="GO" id="GO:0005507">
    <property type="term" value="F:copper ion binding"/>
    <property type="evidence" value="ECO:0007669"/>
    <property type="project" value="InterPro"/>
</dbReference>
<proteinExistence type="inferred from homology"/>
<dbReference type="EMBL" id="CP012670">
    <property type="protein sequence ID" value="AUX27231.1"/>
    <property type="molecule type" value="Genomic_DNA"/>
</dbReference>
<dbReference type="Gene3D" id="2.60.40.200">
    <property type="entry name" value="Superoxide dismutase, copper/zinc binding domain"/>
    <property type="match status" value="1"/>
</dbReference>
<keyword evidence="2" id="KW-0862">Zinc</keyword>
<dbReference type="InterPro" id="IPR018152">
    <property type="entry name" value="SOD_Cu/Zn_BS"/>
</dbReference>
<keyword evidence="2" id="KW-0186">Copper</keyword>
<dbReference type="InterPro" id="IPR001424">
    <property type="entry name" value="SOD_Cu_Zn_dom"/>
</dbReference>
<keyword evidence="4" id="KW-0732">Signal</keyword>
<evidence type="ECO:0000313" key="6">
    <source>
        <dbReference type="EMBL" id="AUX27231.1"/>
    </source>
</evidence>
<dbReference type="PROSITE" id="PS00332">
    <property type="entry name" value="SOD_CU_ZN_2"/>
    <property type="match status" value="1"/>
</dbReference>
<evidence type="ECO:0000256" key="3">
    <source>
        <dbReference type="SAM" id="MobiDB-lite"/>
    </source>
</evidence>
<feature type="chain" id="PRO_5020187411" description="Superoxide dismutase [Cu-Zn]" evidence="4">
    <location>
        <begin position="20"/>
        <end position="213"/>
    </location>
</feature>
<dbReference type="EC" id="1.15.1.1" evidence="2"/>
<feature type="region of interest" description="Disordered" evidence="3">
    <location>
        <begin position="27"/>
        <end position="60"/>
    </location>
</feature>
<evidence type="ECO:0000313" key="7">
    <source>
        <dbReference type="Proteomes" id="UP000295781"/>
    </source>
</evidence>
<keyword evidence="2" id="KW-0479">Metal-binding</keyword>
<dbReference type="AlphaFoldDB" id="A0A4P2QCU7"/>